<dbReference type="InterPro" id="IPR017328">
    <property type="entry name" value="Sirtuin_class_I"/>
</dbReference>
<dbReference type="EC" id="2.3.1.286" evidence="6"/>
<accession>A0A8J2L441</accession>
<dbReference type="GO" id="GO:0046872">
    <property type="term" value="F:metal ion binding"/>
    <property type="evidence" value="ECO:0007669"/>
    <property type="project" value="UniProtKB-KW"/>
</dbReference>
<dbReference type="PANTHER" id="PTHR11085">
    <property type="entry name" value="NAD-DEPENDENT PROTEIN DEACYLASE SIRTUIN-5, MITOCHONDRIAL-RELATED"/>
    <property type="match status" value="1"/>
</dbReference>
<feature type="domain" description="Deacetylase sirtuin-type" evidence="8">
    <location>
        <begin position="43"/>
        <end position="340"/>
    </location>
</feature>
<evidence type="ECO:0000256" key="4">
    <source>
        <dbReference type="ARBA" id="ARBA00048378"/>
    </source>
</evidence>
<comment type="catalytic activity">
    <reaction evidence="4">
        <text>N(6)-hexadecanoyl-L-lysyl-[protein] + NAD(+) + H2O = 2''-O-hexadecanoyl-ADP-D-ribose + nicotinamide + L-lysyl-[protein]</text>
        <dbReference type="Rhea" id="RHEA:70563"/>
        <dbReference type="Rhea" id="RHEA-COMP:9752"/>
        <dbReference type="Rhea" id="RHEA-COMP:14175"/>
        <dbReference type="ChEBI" id="CHEBI:15377"/>
        <dbReference type="ChEBI" id="CHEBI:17154"/>
        <dbReference type="ChEBI" id="CHEBI:29969"/>
        <dbReference type="ChEBI" id="CHEBI:57540"/>
        <dbReference type="ChEBI" id="CHEBI:138936"/>
        <dbReference type="ChEBI" id="CHEBI:189673"/>
    </reaction>
    <physiologicalReaction direction="left-to-right" evidence="4">
        <dbReference type="Rhea" id="RHEA:70564"/>
    </physiologicalReaction>
</comment>
<evidence type="ECO:0000256" key="7">
    <source>
        <dbReference type="PROSITE-ProRule" id="PRU00236"/>
    </source>
</evidence>
<dbReference type="InterPro" id="IPR003000">
    <property type="entry name" value="Sirtuin"/>
</dbReference>
<feature type="active site" description="Proton acceptor" evidence="7">
    <location>
        <position position="174"/>
    </location>
</feature>
<feature type="binding site" evidence="7">
    <location>
        <position position="208"/>
    </location>
    <ligand>
        <name>Zn(2+)</name>
        <dbReference type="ChEBI" id="CHEBI:29105"/>
    </ligand>
</feature>
<dbReference type="EMBL" id="CAJVCH010334056">
    <property type="protein sequence ID" value="CAG7815044.1"/>
    <property type="molecule type" value="Genomic_DNA"/>
</dbReference>
<evidence type="ECO:0000256" key="3">
    <source>
        <dbReference type="ARBA" id="ARBA00022833"/>
    </source>
</evidence>
<gene>
    <name evidence="9" type="ORF">AFUS01_LOCUS25749</name>
</gene>
<feature type="binding site" evidence="7">
    <location>
        <position position="182"/>
    </location>
    <ligand>
        <name>Zn(2+)</name>
        <dbReference type="ChEBI" id="CHEBI:29105"/>
    </ligand>
</feature>
<comment type="cofactor">
    <cofactor evidence="1 6">
        <name>Zn(2+)</name>
        <dbReference type="ChEBI" id="CHEBI:29105"/>
    </cofactor>
</comment>
<evidence type="ECO:0000313" key="9">
    <source>
        <dbReference type="EMBL" id="CAG7815044.1"/>
    </source>
</evidence>
<sequence>MAESQKGDEPSGSSPGDGDESGFLTNLLSKLHIKGTSSEPVMKILHESSLEGVKRFIESEKCKNIIVMAGAGISTSAGIPDFRSPGSGLYDNVTKKYKLDDPQSIFEIDFFGKNPKPFFVLCKELFPESFEPTISHYFVKLLHDKGLLLRHYTQNIDGLERKAGLPDEKIVEAHGTFYTSHCISSTCKKEYSFDWMKAKIFADEVPTCEECKTTIKPDIVFFGENLPWKFFTCVEEDFDKCDLLIIMGTSLVVQPFASLVERVSKKCPRLLINREKVGQRNSSIIQALIQKYGEQDEGFDLSSLLGGKGLNFESKQNRDVALLGDCDDGCKKLAEALGWAEDLQKLREPPAPKGRTEWL</sequence>
<dbReference type="GO" id="GO:0005634">
    <property type="term" value="C:nucleus"/>
    <property type="evidence" value="ECO:0007669"/>
    <property type="project" value="TreeGrafter"/>
</dbReference>
<evidence type="ECO:0000256" key="5">
    <source>
        <dbReference type="ARBA" id="ARBA00048905"/>
    </source>
</evidence>
<keyword evidence="10" id="KW-1185">Reference proteome</keyword>
<comment type="similarity">
    <text evidence="6">Belongs to the sirtuin family. Class I subfamily.</text>
</comment>
<dbReference type="OrthoDB" id="420264at2759"/>
<evidence type="ECO:0000259" key="8">
    <source>
        <dbReference type="PROSITE" id="PS50305"/>
    </source>
</evidence>
<name>A0A8J2L441_9HEXA</name>
<dbReference type="GO" id="GO:0070403">
    <property type="term" value="F:NAD+ binding"/>
    <property type="evidence" value="ECO:0007669"/>
    <property type="project" value="InterPro"/>
</dbReference>
<keyword evidence="3 6" id="KW-0862">Zinc</keyword>
<evidence type="ECO:0000256" key="1">
    <source>
        <dbReference type="ARBA" id="ARBA00001947"/>
    </source>
</evidence>
<keyword evidence="2 6" id="KW-0479">Metal-binding</keyword>
<keyword evidence="6" id="KW-0808">Transferase</keyword>
<dbReference type="PIRSF" id="PIRSF037938">
    <property type="entry name" value="SIR2_euk"/>
    <property type="match status" value="1"/>
</dbReference>
<comment type="caution">
    <text evidence="9">The sequence shown here is derived from an EMBL/GenBank/DDBJ whole genome shotgun (WGS) entry which is preliminary data.</text>
</comment>
<dbReference type="PROSITE" id="PS50305">
    <property type="entry name" value="SIRTUIN"/>
    <property type="match status" value="1"/>
</dbReference>
<evidence type="ECO:0000256" key="2">
    <source>
        <dbReference type="ARBA" id="ARBA00022723"/>
    </source>
</evidence>
<dbReference type="AlphaFoldDB" id="A0A8J2L441"/>
<keyword evidence="6" id="KW-0520">NAD</keyword>
<comment type="catalytic activity">
    <reaction evidence="5">
        <text>N(6)-tetradecanoyl-L-lysyl-[protein] + NAD(+) + H2O = 2''-O-tetradecanoyl-ADP-D-ribose + nicotinamide + L-lysyl-[protein]</text>
        <dbReference type="Rhea" id="RHEA:70567"/>
        <dbReference type="Rhea" id="RHEA-COMP:9752"/>
        <dbReference type="Rhea" id="RHEA-COMP:15437"/>
        <dbReference type="ChEBI" id="CHEBI:15377"/>
        <dbReference type="ChEBI" id="CHEBI:17154"/>
        <dbReference type="ChEBI" id="CHEBI:29969"/>
        <dbReference type="ChEBI" id="CHEBI:57540"/>
        <dbReference type="ChEBI" id="CHEBI:141129"/>
        <dbReference type="ChEBI" id="CHEBI:189674"/>
    </reaction>
    <physiologicalReaction direction="left-to-right" evidence="5">
        <dbReference type="Rhea" id="RHEA:70568"/>
    </physiologicalReaction>
</comment>
<dbReference type="PANTHER" id="PTHR11085:SF6">
    <property type="entry name" value="NAD-DEPENDENT PROTEIN DEACETYLASE SIRTUIN-2"/>
    <property type="match status" value="1"/>
</dbReference>
<feature type="binding site" evidence="7">
    <location>
        <position position="187"/>
    </location>
    <ligand>
        <name>Zn(2+)</name>
        <dbReference type="ChEBI" id="CHEBI:29105"/>
    </ligand>
</feature>
<comment type="catalytic activity">
    <reaction evidence="6">
        <text>N(6)-acetyl-L-lysyl-[protein] + NAD(+) + H2O = 2''-O-acetyl-ADP-D-ribose + nicotinamide + L-lysyl-[protein]</text>
        <dbReference type="Rhea" id="RHEA:43636"/>
        <dbReference type="Rhea" id="RHEA-COMP:9752"/>
        <dbReference type="Rhea" id="RHEA-COMP:10731"/>
        <dbReference type="ChEBI" id="CHEBI:15377"/>
        <dbReference type="ChEBI" id="CHEBI:17154"/>
        <dbReference type="ChEBI" id="CHEBI:29969"/>
        <dbReference type="ChEBI" id="CHEBI:57540"/>
        <dbReference type="ChEBI" id="CHEBI:61930"/>
        <dbReference type="ChEBI" id="CHEBI:83767"/>
        <dbReference type="EC" id="2.3.1.286"/>
    </reaction>
</comment>
<dbReference type="CDD" id="cd01408">
    <property type="entry name" value="SIRT1"/>
    <property type="match status" value="1"/>
</dbReference>
<dbReference type="Pfam" id="PF02146">
    <property type="entry name" value="SIR2"/>
    <property type="match status" value="1"/>
</dbReference>
<reference evidence="9" key="1">
    <citation type="submission" date="2021-06" db="EMBL/GenBank/DDBJ databases">
        <authorList>
            <person name="Hodson N. C."/>
            <person name="Mongue J. A."/>
            <person name="Jaron S. K."/>
        </authorList>
    </citation>
    <scope>NUCLEOTIDE SEQUENCE</scope>
</reference>
<organism evidence="9 10">
    <name type="scientific">Allacma fusca</name>
    <dbReference type="NCBI Taxonomy" id="39272"/>
    <lineage>
        <taxon>Eukaryota</taxon>
        <taxon>Metazoa</taxon>
        <taxon>Ecdysozoa</taxon>
        <taxon>Arthropoda</taxon>
        <taxon>Hexapoda</taxon>
        <taxon>Collembola</taxon>
        <taxon>Symphypleona</taxon>
        <taxon>Sminthuridae</taxon>
        <taxon>Allacma</taxon>
    </lineage>
</organism>
<proteinExistence type="inferred from homology"/>
<protein>
    <recommendedName>
        <fullName evidence="6">NAD-dependent protein deacetylase</fullName>
        <ecNumber evidence="6">2.3.1.286</ecNumber>
    </recommendedName>
</protein>
<dbReference type="InterPro" id="IPR026590">
    <property type="entry name" value="Ssirtuin_cat_dom"/>
</dbReference>
<dbReference type="Proteomes" id="UP000708208">
    <property type="component" value="Unassembled WGS sequence"/>
</dbReference>
<dbReference type="GO" id="GO:0017136">
    <property type="term" value="F:histone deacetylase activity, NAD-dependent"/>
    <property type="evidence" value="ECO:0007669"/>
    <property type="project" value="TreeGrafter"/>
</dbReference>
<evidence type="ECO:0000256" key="6">
    <source>
        <dbReference type="PIRNR" id="PIRNR037938"/>
    </source>
</evidence>
<dbReference type="InterPro" id="IPR050134">
    <property type="entry name" value="NAD-dep_sirtuin_deacylases"/>
</dbReference>
<evidence type="ECO:0000313" key="10">
    <source>
        <dbReference type="Proteomes" id="UP000708208"/>
    </source>
</evidence>
<feature type="binding site" evidence="7">
    <location>
        <position position="211"/>
    </location>
    <ligand>
        <name>Zn(2+)</name>
        <dbReference type="ChEBI" id="CHEBI:29105"/>
    </ligand>
</feature>